<name>A0A0C2FE38_9BILA</name>
<dbReference type="Proteomes" id="UP000054047">
    <property type="component" value="Unassembled WGS sequence"/>
</dbReference>
<dbReference type="OrthoDB" id="5866170at2759"/>
<dbReference type="CDD" id="cd00303">
    <property type="entry name" value="retropepsin_like"/>
    <property type="match status" value="1"/>
</dbReference>
<sequence>AVSTDSEYQAAVQCYRSVLEASAHPPFAAPHHQPLLMIVRAYALDHRTGSWKPVSILPDSGAQTSFITSATVSRLSLYPCDTRTLTTVSFGGHRVHEETALVDVELFDHSDQPFKVLYWHIRVSVQRSPVSRFFVNAAQVIDHLSAERSVDSVSRLWDLDLLGITDDPDPSVDKDEDARVLCRFQNTAEEIGESISFLDYKAFTLEGLRSYLHDYLKQGIIEEVDEFKFDDHRVYYIPHQANTYVDNVILSANTPEEAIAKYRESKSLFASMHMNLREFLCNSAVVNSAISPSDRIRNASTVKLLGIPWKPDLDNLVVPLKIVHQPVSTKRTALRALSSTFDPLGLLVPFLAPFKVFIQDTWKKKYQWDDPLDEEDLL</sequence>
<organism evidence="1 2">
    <name type="scientific">Ancylostoma duodenale</name>
    <dbReference type="NCBI Taxonomy" id="51022"/>
    <lineage>
        <taxon>Eukaryota</taxon>
        <taxon>Metazoa</taxon>
        <taxon>Ecdysozoa</taxon>
        <taxon>Nematoda</taxon>
        <taxon>Chromadorea</taxon>
        <taxon>Rhabditida</taxon>
        <taxon>Rhabditina</taxon>
        <taxon>Rhabditomorpha</taxon>
        <taxon>Strongyloidea</taxon>
        <taxon>Ancylostomatidae</taxon>
        <taxon>Ancylostomatinae</taxon>
        <taxon>Ancylostoma</taxon>
    </lineage>
</organism>
<proteinExistence type="predicted"/>
<feature type="non-terminal residue" evidence="1">
    <location>
        <position position="378"/>
    </location>
</feature>
<reference evidence="1 2" key="1">
    <citation type="submission" date="2013-12" db="EMBL/GenBank/DDBJ databases">
        <title>Draft genome of the parsitic nematode Ancylostoma duodenale.</title>
        <authorList>
            <person name="Mitreva M."/>
        </authorList>
    </citation>
    <scope>NUCLEOTIDE SEQUENCE [LARGE SCALE GENOMIC DNA]</scope>
    <source>
        <strain evidence="1 2">Zhejiang</strain>
    </source>
</reference>
<dbReference type="EMBL" id="KN774755">
    <property type="protein sequence ID" value="KIH44929.1"/>
    <property type="molecule type" value="Genomic_DNA"/>
</dbReference>
<keyword evidence="2" id="KW-1185">Reference proteome</keyword>
<dbReference type="PANTHER" id="PTHR47331">
    <property type="entry name" value="PHD-TYPE DOMAIN-CONTAINING PROTEIN"/>
    <property type="match status" value="1"/>
</dbReference>
<feature type="non-terminal residue" evidence="1">
    <location>
        <position position="1"/>
    </location>
</feature>
<accession>A0A0C2FE38</accession>
<dbReference type="InterPro" id="IPR008042">
    <property type="entry name" value="Retrotrans_Pao"/>
</dbReference>
<dbReference type="Pfam" id="PF05380">
    <property type="entry name" value="Peptidase_A17"/>
    <property type="match status" value="1"/>
</dbReference>
<gene>
    <name evidence="1" type="ORF">ANCDUO_25036</name>
</gene>
<evidence type="ECO:0000313" key="2">
    <source>
        <dbReference type="Proteomes" id="UP000054047"/>
    </source>
</evidence>
<protein>
    <recommendedName>
        <fullName evidence="3">Peptidase aspartic putative domain-containing protein</fullName>
    </recommendedName>
</protein>
<dbReference type="AlphaFoldDB" id="A0A0C2FE38"/>
<evidence type="ECO:0000313" key="1">
    <source>
        <dbReference type="EMBL" id="KIH44929.1"/>
    </source>
</evidence>
<evidence type="ECO:0008006" key="3">
    <source>
        <dbReference type="Google" id="ProtNLM"/>
    </source>
</evidence>